<dbReference type="HOGENOM" id="CLU_000134_45_5_1"/>
<dbReference type="PANTHER" id="PTHR24173:SF74">
    <property type="entry name" value="ANKYRIN REPEAT DOMAIN-CONTAINING PROTEIN 16"/>
    <property type="match status" value="1"/>
</dbReference>
<dbReference type="PROSITE" id="PS50297">
    <property type="entry name" value="ANK_REP_REGION"/>
    <property type="match status" value="1"/>
</dbReference>
<keyword evidence="5" id="KW-1185">Reference proteome</keyword>
<dbReference type="AlphaFoldDB" id="A0A0C9SU43"/>
<keyword evidence="2 3" id="KW-0040">ANK repeat</keyword>
<evidence type="ECO:0000313" key="4">
    <source>
        <dbReference type="EMBL" id="KIJ05900.1"/>
    </source>
</evidence>
<organism evidence="4 5">
    <name type="scientific">Paxillus involutus ATCC 200175</name>
    <dbReference type="NCBI Taxonomy" id="664439"/>
    <lineage>
        <taxon>Eukaryota</taxon>
        <taxon>Fungi</taxon>
        <taxon>Dikarya</taxon>
        <taxon>Basidiomycota</taxon>
        <taxon>Agaricomycotina</taxon>
        <taxon>Agaricomycetes</taxon>
        <taxon>Agaricomycetidae</taxon>
        <taxon>Boletales</taxon>
        <taxon>Paxilineae</taxon>
        <taxon>Paxillaceae</taxon>
        <taxon>Paxillus</taxon>
    </lineage>
</organism>
<dbReference type="EMBL" id="KN820641">
    <property type="protein sequence ID" value="KIJ05900.1"/>
    <property type="molecule type" value="Genomic_DNA"/>
</dbReference>
<evidence type="ECO:0000313" key="5">
    <source>
        <dbReference type="Proteomes" id="UP000053647"/>
    </source>
</evidence>
<feature type="repeat" description="ANK" evidence="3">
    <location>
        <begin position="16"/>
        <end position="48"/>
    </location>
</feature>
<dbReference type="Proteomes" id="UP000053647">
    <property type="component" value="Unassembled WGS sequence"/>
</dbReference>
<dbReference type="InterPro" id="IPR002110">
    <property type="entry name" value="Ankyrin_rpt"/>
</dbReference>
<name>A0A0C9SU43_PAXIN</name>
<gene>
    <name evidence="4" type="ORF">PAXINDRAFT_20873</name>
</gene>
<dbReference type="SUPFAM" id="SSF48403">
    <property type="entry name" value="Ankyrin repeat"/>
    <property type="match status" value="1"/>
</dbReference>
<dbReference type="OrthoDB" id="194358at2759"/>
<keyword evidence="1" id="KW-0677">Repeat</keyword>
<evidence type="ECO:0000256" key="2">
    <source>
        <dbReference type="ARBA" id="ARBA00023043"/>
    </source>
</evidence>
<reference evidence="4 5" key="1">
    <citation type="submission" date="2014-06" db="EMBL/GenBank/DDBJ databases">
        <authorList>
            <consortium name="DOE Joint Genome Institute"/>
            <person name="Kuo A."/>
            <person name="Kohler A."/>
            <person name="Nagy L.G."/>
            <person name="Floudas D."/>
            <person name="Copeland A."/>
            <person name="Barry K.W."/>
            <person name="Cichocki N."/>
            <person name="Veneault-Fourrey C."/>
            <person name="LaButti K."/>
            <person name="Lindquist E.A."/>
            <person name="Lipzen A."/>
            <person name="Lundell T."/>
            <person name="Morin E."/>
            <person name="Murat C."/>
            <person name="Sun H."/>
            <person name="Tunlid A."/>
            <person name="Henrissat B."/>
            <person name="Grigoriev I.V."/>
            <person name="Hibbett D.S."/>
            <person name="Martin F."/>
            <person name="Nordberg H.P."/>
            <person name="Cantor M.N."/>
            <person name="Hua S.X."/>
        </authorList>
    </citation>
    <scope>NUCLEOTIDE SEQUENCE [LARGE SCALE GENOMIC DNA]</scope>
    <source>
        <strain evidence="4 5">ATCC 200175</strain>
    </source>
</reference>
<dbReference type="Pfam" id="PF12796">
    <property type="entry name" value="Ank_2"/>
    <property type="match status" value="1"/>
</dbReference>
<dbReference type="PROSITE" id="PS50088">
    <property type="entry name" value="ANK_REPEAT"/>
    <property type="match status" value="2"/>
</dbReference>
<proteinExistence type="predicted"/>
<sequence length="114" mass="12286">MGADINLQAEHEDSEDSFTPLHTACYCVHAATVELLLQKDMDLQVAARGKSFNTALHFASGQGHLDVVKLLLEKGADPYIQNKDLRTPLVLARDAGHDEIVAAFSVASSVPVTD</sequence>
<feature type="repeat" description="ANK" evidence="3">
    <location>
        <begin position="51"/>
        <end position="83"/>
    </location>
</feature>
<evidence type="ECO:0000256" key="1">
    <source>
        <dbReference type="ARBA" id="ARBA00022737"/>
    </source>
</evidence>
<dbReference type="InterPro" id="IPR036770">
    <property type="entry name" value="Ankyrin_rpt-contain_sf"/>
</dbReference>
<dbReference type="PANTHER" id="PTHR24173">
    <property type="entry name" value="ANKYRIN REPEAT CONTAINING"/>
    <property type="match status" value="1"/>
</dbReference>
<reference evidence="5" key="2">
    <citation type="submission" date="2015-01" db="EMBL/GenBank/DDBJ databases">
        <title>Evolutionary Origins and Diversification of the Mycorrhizal Mutualists.</title>
        <authorList>
            <consortium name="DOE Joint Genome Institute"/>
            <consortium name="Mycorrhizal Genomics Consortium"/>
            <person name="Kohler A."/>
            <person name="Kuo A."/>
            <person name="Nagy L.G."/>
            <person name="Floudas D."/>
            <person name="Copeland A."/>
            <person name="Barry K.W."/>
            <person name="Cichocki N."/>
            <person name="Veneault-Fourrey C."/>
            <person name="LaButti K."/>
            <person name="Lindquist E.A."/>
            <person name="Lipzen A."/>
            <person name="Lundell T."/>
            <person name="Morin E."/>
            <person name="Murat C."/>
            <person name="Riley R."/>
            <person name="Ohm R."/>
            <person name="Sun H."/>
            <person name="Tunlid A."/>
            <person name="Henrissat B."/>
            <person name="Grigoriev I.V."/>
            <person name="Hibbett D.S."/>
            <person name="Martin F."/>
        </authorList>
    </citation>
    <scope>NUCLEOTIDE SEQUENCE [LARGE SCALE GENOMIC DNA]</scope>
    <source>
        <strain evidence="5">ATCC 200175</strain>
    </source>
</reference>
<dbReference type="SMART" id="SM00248">
    <property type="entry name" value="ANK"/>
    <property type="match status" value="3"/>
</dbReference>
<evidence type="ECO:0000256" key="3">
    <source>
        <dbReference type="PROSITE-ProRule" id="PRU00023"/>
    </source>
</evidence>
<accession>A0A0C9SU43</accession>
<dbReference type="Gene3D" id="1.25.40.20">
    <property type="entry name" value="Ankyrin repeat-containing domain"/>
    <property type="match status" value="1"/>
</dbReference>
<protein>
    <submittedName>
        <fullName evidence="4">Uncharacterized protein</fullName>
    </submittedName>
</protein>